<accession>A0AA88YIB1</accession>
<dbReference type="EMBL" id="VSWD01000006">
    <property type="protein sequence ID" value="KAK3099943.1"/>
    <property type="molecule type" value="Genomic_DNA"/>
</dbReference>
<organism evidence="3 4">
    <name type="scientific">Pinctada imbricata</name>
    <name type="common">Atlantic pearl-oyster</name>
    <name type="synonym">Pinctada martensii</name>
    <dbReference type="NCBI Taxonomy" id="66713"/>
    <lineage>
        <taxon>Eukaryota</taxon>
        <taxon>Metazoa</taxon>
        <taxon>Spiralia</taxon>
        <taxon>Lophotrochozoa</taxon>
        <taxon>Mollusca</taxon>
        <taxon>Bivalvia</taxon>
        <taxon>Autobranchia</taxon>
        <taxon>Pteriomorphia</taxon>
        <taxon>Pterioida</taxon>
        <taxon>Pterioidea</taxon>
        <taxon>Pteriidae</taxon>
        <taxon>Pinctada</taxon>
    </lineage>
</organism>
<reference evidence="3" key="1">
    <citation type="submission" date="2019-08" db="EMBL/GenBank/DDBJ databases">
        <title>The improved chromosome-level genome for the pearl oyster Pinctada fucata martensii using PacBio sequencing and Hi-C.</title>
        <authorList>
            <person name="Zheng Z."/>
        </authorList>
    </citation>
    <scope>NUCLEOTIDE SEQUENCE</scope>
    <source>
        <strain evidence="3">ZZ-2019</strain>
        <tissue evidence="3">Adductor muscle</tissue>
    </source>
</reference>
<proteinExistence type="predicted"/>
<dbReference type="InterPro" id="IPR031981">
    <property type="entry name" value="MIEAP_C"/>
</dbReference>
<sequence length="544" mass="62058">MAGRGAAPGLQSSEGSIGKLLATLSRQGISSAKIKQADEEYRSLRHATAKADIKLGEGNITFHFNDLSEEDFKQYPALYEIVQGKESQNAEFISLVFHAKLHGQTKKTLLSRSYSGGEGKGSPHRTFQFDTYIQPILDWAKDNREDLYKAAKSEMFPLKMAEKGLFERHNPEDYEEMLKTIEGRVSPAIQNSSRLIDEAVPHLGKELTDTARKKLYKLHQYFGMAMSKFHNSGFMEPPQPTQSTKEPSKSKAEKEQQEELMRKSMVLTNLEGPQEQAGQILVDKEEYERLISAEKMNRAQIEELTSRLSSFASKQLIDGNPNISDLSDTNRPIKIGEKLSELYDNQWTDAFEELTEKIKEDNALQILYELVQQAFEFTKSVSEDQLSQLQHAMAHSVTHVALVDPRTKNRMYIKDPVYEQKHIVSVSKYAKDFRKSAGMAAVPSLCVLFKDCKLKNMHPELLHHKGKQPQLYEYIDKCVEYTWFMNIQDPPMCLHHAELGQKINANMFNVYKRKGSIARVRVWPAVLLHRNGPLVQKGYVLPDK</sequence>
<evidence type="ECO:0000313" key="3">
    <source>
        <dbReference type="EMBL" id="KAK3099943.1"/>
    </source>
</evidence>
<evidence type="ECO:0000259" key="2">
    <source>
        <dbReference type="Pfam" id="PF16026"/>
    </source>
</evidence>
<gene>
    <name evidence="3" type="ORF">FSP39_012232</name>
</gene>
<protein>
    <recommendedName>
        <fullName evidence="2">Mitochondria-eating protein C-terminal domain-containing protein</fullName>
    </recommendedName>
</protein>
<feature type="compositionally biased region" description="Basic and acidic residues" evidence="1">
    <location>
        <begin position="246"/>
        <end position="259"/>
    </location>
</feature>
<dbReference type="AlphaFoldDB" id="A0AA88YIB1"/>
<feature type="region of interest" description="Disordered" evidence="1">
    <location>
        <begin position="232"/>
        <end position="259"/>
    </location>
</feature>
<comment type="caution">
    <text evidence="3">The sequence shown here is derived from an EMBL/GenBank/DDBJ whole genome shotgun (WGS) entry which is preliminary data.</text>
</comment>
<evidence type="ECO:0000256" key="1">
    <source>
        <dbReference type="SAM" id="MobiDB-lite"/>
    </source>
</evidence>
<name>A0AA88YIB1_PINIB</name>
<dbReference type="Pfam" id="PF16026">
    <property type="entry name" value="MIEAP"/>
    <property type="match status" value="1"/>
</dbReference>
<dbReference type="Proteomes" id="UP001186944">
    <property type="component" value="Unassembled WGS sequence"/>
</dbReference>
<feature type="domain" description="Mitochondria-eating protein C-terminal" evidence="2">
    <location>
        <begin position="338"/>
        <end position="541"/>
    </location>
</feature>
<evidence type="ECO:0000313" key="4">
    <source>
        <dbReference type="Proteomes" id="UP001186944"/>
    </source>
</evidence>
<keyword evidence="4" id="KW-1185">Reference proteome</keyword>